<feature type="compositionally biased region" description="Low complexity" evidence="1">
    <location>
        <begin position="1175"/>
        <end position="1185"/>
    </location>
</feature>
<feature type="compositionally biased region" description="Basic and acidic residues" evidence="1">
    <location>
        <begin position="2660"/>
        <end position="2673"/>
    </location>
</feature>
<feature type="compositionally biased region" description="Basic residues" evidence="1">
    <location>
        <begin position="3677"/>
        <end position="3690"/>
    </location>
</feature>
<feature type="compositionally biased region" description="Polar residues" evidence="1">
    <location>
        <begin position="2180"/>
        <end position="2196"/>
    </location>
</feature>
<feature type="region of interest" description="Disordered" evidence="1">
    <location>
        <begin position="2713"/>
        <end position="2736"/>
    </location>
</feature>
<protein>
    <submittedName>
        <fullName evidence="2">Uncharacterized protein</fullName>
    </submittedName>
</protein>
<keyword evidence="3" id="KW-1185">Reference proteome</keyword>
<feature type="compositionally biased region" description="Basic residues" evidence="1">
    <location>
        <begin position="3184"/>
        <end position="3195"/>
    </location>
</feature>
<evidence type="ECO:0000313" key="3">
    <source>
        <dbReference type="Proteomes" id="UP000092716"/>
    </source>
</evidence>
<dbReference type="EMBL" id="CP016248">
    <property type="protein sequence ID" value="ANQ08712.1"/>
    <property type="molecule type" value="Genomic_DNA"/>
</dbReference>
<feature type="region of interest" description="Disordered" evidence="1">
    <location>
        <begin position="3317"/>
        <end position="3337"/>
    </location>
</feature>
<feature type="compositionally biased region" description="Polar residues" evidence="1">
    <location>
        <begin position="2725"/>
        <end position="2736"/>
    </location>
</feature>
<feature type="region of interest" description="Disordered" evidence="1">
    <location>
        <begin position="4591"/>
        <end position="4610"/>
    </location>
</feature>
<feature type="region of interest" description="Disordered" evidence="1">
    <location>
        <begin position="3160"/>
        <end position="3197"/>
    </location>
</feature>
<reference evidence="3" key="1">
    <citation type="submission" date="2016-06" db="EMBL/GenBank/DDBJ databases">
        <title>First high quality genome sequence of Plasmodium coatneyi using continuous long reads from single molecule, real-time sequencing.</title>
        <authorList>
            <person name="Chien J.-T."/>
            <person name="Pakala S.B."/>
            <person name="Geraldo J.A."/>
            <person name="Lapp S.A."/>
            <person name="Barnwell J.W."/>
            <person name="Kissinger J.C."/>
            <person name="Galinski M.R."/>
            <person name="Humphrey J.C."/>
        </authorList>
    </citation>
    <scope>NUCLEOTIDE SEQUENCE [LARGE SCALE GENOMIC DNA]</scope>
    <source>
        <strain evidence="3">Hackeri</strain>
    </source>
</reference>
<feature type="region of interest" description="Disordered" evidence="1">
    <location>
        <begin position="3728"/>
        <end position="3754"/>
    </location>
</feature>
<gene>
    <name evidence="2" type="ORF">PCOAH_00029380</name>
</gene>
<dbReference type="GeneID" id="30909669"/>
<feature type="compositionally biased region" description="Basic residues" evidence="1">
    <location>
        <begin position="4937"/>
        <end position="4950"/>
    </location>
</feature>
<feature type="compositionally biased region" description="Basic and acidic residues" evidence="1">
    <location>
        <begin position="5323"/>
        <end position="5333"/>
    </location>
</feature>
<organism evidence="2 3">
    <name type="scientific">Plasmodium coatneyi</name>
    <dbReference type="NCBI Taxonomy" id="208452"/>
    <lineage>
        <taxon>Eukaryota</taxon>
        <taxon>Sar</taxon>
        <taxon>Alveolata</taxon>
        <taxon>Apicomplexa</taxon>
        <taxon>Aconoidasida</taxon>
        <taxon>Haemosporida</taxon>
        <taxon>Plasmodiidae</taxon>
        <taxon>Plasmodium</taxon>
    </lineage>
</organism>
<feature type="region of interest" description="Disordered" evidence="1">
    <location>
        <begin position="4347"/>
        <end position="4386"/>
    </location>
</feature>
<feature type="region of interest" description="Disordered" evidence="1">
    <location>
        <begin position="5317"/>
        <end position="5336"/>
    </location>
</feature>
<evidence type="ECO:0000256" key="1">
    <source>
        <dbReference type="SAM" id="MobiDB-lite"/>
    </source>
</evidence>
<dbReference type="OrthoDB" id="383349at2759"/>
<feature type="region of interest" description="Disordered" evidence="1">
    <location>
        <begin position="1668"/>
        <end position="1687"/>
    </location>
</feature>
<feature type="region of interest" description="Disordered" evidence="1">
    <location>
        <begin position="4937"/>
        <end position="5030"/>
    </location>
</feature>
<feature type="region of interest" description="Disordered" evidence="1">
    <location>
        <begin position="4143"/>
        <end position="4189"/>
    </location>
</feature>
<name>A0A1B1E104_9APIC</name>
<feature type="region of interest" description="Disordered" evidence="1">
    <location>
        <begin position="5236"/>
        <end position="5285"/>
    </location>
</feature>
<accession>A0A1B1E104</accession>
<feature type="compositionally biased region" description="Basic and acidic residues" evidence="1">
    <location>
        <begin position="4596"/>
        <end position="4607"/>
    </location>
</feature>
<feature type="compositionally biased region" description="Polar residues" evidence="1">
    <location>
        <begin position="4143"/>
        <end position="4162"/>
    </location>
</feature>
<feature type="compositionally biased region" description="Basic and acidic residues" evidence="1">
    <location>
        <begin position="5263"/>
        <end position="5272"/>
    </location>
</feature>
<feature type="region of interest" description="Disordered" evidence="1">
    <location>
        <begin position="2170"/>
        <end position="2196"/>
    </location>
</feature>
<feature type="region of interest" description="Disordered" evidence="1">
    <location>
        <begin position="329"/>
        <end position="358"/>
    </location>
</feature>
<dbReference type="VEuPathDB" id="PlasmoDB:PCOAH_00029380"/>
<feature type="region of interest" description="Disordered" evidence="1">
    <location>
        <begin position="1129"/>
        <end position="1203"/>
    </location>
</feature>
<dbReference type="KEGG" id="pcot:PCOAH_00029380"/>
<sequence>MNMIKNIINQFIKLFGQEYLGEWDAIQNLTINSVTSPEILLKNVPFPEKLFELMELPFEIVYSNIKNLRIKFLWSSIFSNNISPINIYANDLFLVIKFSYPSLWDTNKIMNHQYKQKKTKLQKWDSINISKEKKEENFLKALPVKLVNSLRILVQNIKIVFFDNYIHKNPFTFEFLIKNFKIDELNKYNVKLTEEEKKNIKKNFLINIWIRMMGLHIIYKEYKKKIKYKKQMKKRKADLLHNSEKAHQGAFKSKGGSDDGREEYFLTAIENLFSESASSVHRGKRHSWRRAKRRSSLNNHILAKEFRSFSDYDIDDRIKDGNLKRKVRRQMRTGRFGKNLTPSESASKQKNKKKGKSNYNFEIPKHDLGFRITAKDGLDMHVVFKKYDMKALNELKNDLKCFKNVELSFVKHMQENIEDDFYNNVKIEEEEEHVKGTCYCYNYGNSNLTHLNNDAFFISNNPDGYESNDHLCNSELRNYDEIMERSFKNDYPPIFSDISAFESLNVFFTASALDSFYNFIKYIEFWFLYKGGCNKIFNIIPSIENCIKYSELRKLRNEKNYVYDRGTEDFLEMFEASCPIHLLTKLRILSDECIYSKEYFNNDNVKRREWKKLLYNFIKNQKGANTSIINENLEKLDKWFSHDMLFNLVIPKIQFTYIPIKYSHFSNSRVKSNKCLLSYTLACSFLFKQEKLSTIKKKMGIYFHNVDIHSLFVLFKKNKKFLMNKRKYCIHYVEKLPMRNFCLYHEPNSNNVSFYQFGHSNVGDDCVDSLERIHSKEERIIEKNFGHMMSGLIRQGGTEKGVLLEGADYYAASGDPPNGSGFLPNETLKPCNSAKRNSLAQGDRNGYENYLNGEGESANGILYNSSNTGSDQDGNLCMNSFNNYKMCKLFGRGYFDEKHLQGEDDGEKIQVENLRSLESEHIKNEREEGRCQNNNIPNRRNNRNTFWKFILGKQKKETLNNMKNHNDKPIEDNNFDRIINNQVVLIPNCLIIIINDYSNNVRDIDITICKYVINVNNLLPLVNFIPTSNTCLELFLKYDNYIDKEVIECICLCISKSVRKKKILRLRMDELKFYFYHSSYVQNEVVNLRSFLNKTRRSNNTRGNSRYQEKFIEHDLLLDPFKSLPDEKQSEMKMKGRKLHKGNMTTEGSDYVVRKHPNGAITNSSDHRGDVNNDSTSETTSISSEQSEEDHSGDELESHKKSNLHRSRSLDHFVKTQERDITNIHNIIFNNLFVAHRNFYHTKVNNTFSYLRKRNFLYSIRSRYYSFLWRYIQYNNNRSKVKNRNLLSIGVFGHVRNLFLFQDKTDSLLYLSARGVNVDHIFHTSFGNVKSSYHLCDRTDSAQGLRGEMHLEGCDPDQVSTADMVRNGPIGSISSCSIISTSDHRAGKSPRMTQNVTNRSPLFSIKSVKLKKNDNVLSLTVNLLNCNLNEMCVSLMGIHKHVLPLEHVELIKGRINKLKNIKQFLLSSNKNTVHLNRINVTNELLYKVLNRYFKLNHMVREKDTNSGDHPEKTENEFTVNKNYEKYIKKLVIKILDNEKILYNKEDFEKIFYMILRKRVTQQDNKEGSSVEGKKGTLPDYMTHHRRRMLNSYNSEMLHSFSSNNDIVQNYYTKRRERYANMTGTSKSLEWEYHTCKEGTMMSNPECEERSDLYNNSNYFNLDTARDSFSKDSEGGDQGRCKWKDHHEQGNNNEEKLFMQDRKEQYKDLASVKPSRRYNNEHCKYMNLRNLFNFDEILIDTEKIMGDDIFIHSSISSVELSQLDYLNGKEVEEKDTPQKKTSLFFFLISKTNVAISNKNEGIFKIVCNDFMSELTRMASSLNISLKMNTLYFFYILTISRKPKGGSLPKESNEKATNIFDEDKISNVRNNTCKKYVILTDWISNILSVSKSNLKKKKNSDLFNQYLCILERKKFKLFIDYDRKVKSPKPQLHLDLHINKQTNRKTVKLSLSNFNLFYSSTLFVLLNSVVINYFLTYIQEKEKVSILLCRYGTVLRNKGSQSNHVKHGPVRGKKERRDELVVVSLEKWVSSHEVVDTLRTSSNDSFIDETYTDNDISYNIYDQKRKHTDELNEDTINLTNNTFYYDFSENENGTQRNIQRNAFHQNEQCEDNPLCDVTRGVVSENGSNAVSRGLYNDLYYRQKVTNSGKAKRKITVDDTCGRFASKRRFNDTSGNLHGLAPNVNSNENVNPHDNINQDDNVKAQKWRKKNLSFLKSDMKRDVICTGISFAKDDPSECDLSKGRHEGGFINEDNTFVAQSEVLPNDQTSNNAYHDQLANNCDTPPSVINSKDENLEVGGDSPKEEVSQKVINVDNNRTRINTVPKNIFARHNSKRRRSTREGQNVTENILRRNKKVCHAVAQHQGEVPSSRRNTHNIEEEKSQNSAGINLFVCSENVNICYLINYHRFKYVYKKNHKVDAYMNDYMNFIDSCSNYSKQEKKKEGENLDHIGIMNKDLYNFNLNFLFKLEYKCTQNKKKSISAFFPFLYIILMKNCNYVISHLTIVDVKVSAHFLCKCEEEEKKKINKSKHLQRKNTPQMYDKAMLNYLPEEQSYFGQEETRAAEKWNTSGNAHRSSHSSCDNLAMKYYDRVSDKPECTSSNGENSLTDSCIIARHMNSSLSINKRISQSRNNENNSDLLYDLTVKKGIIRSGNDPSPEGTSECTDHDNREKHDAERNNSLNLTGGMNQAESISSERKMSKQKSYMRFLFNYKKPDLAQTGEGEPTSAFRGSSANSGSITNSVSRRKNLLKHLNSVVNFMGKNNSSSKSILKKDNTTRRSLSLFSFKTPAFLHKKAGRWNSNTLEVVRTEGGKNNASYDLGSVNTQKSECISEEEGKDGKHQMEDRLKFAHHSSDNFVSISQQGSFYHVGDEQFMGNSTKGMNRMAGDHSKCRNSLESVPMNNEQDEFNKRSQKEKKKFQQLEGDKKKTAMWKLSRCNLSVYNINLFSCIYLRRFKRGKQKYLQPLVYNYKHANGVHSFQGNRNANEFCNPSFVQSSFETYANFKTTNYDKLTRNNYVLEKDLKFLEYINQVYSLEWFNKFNVHHLCNINKIHSSVSRFMCLNGRGRPDCTADNIVCCYVPIFYKHISASYRNVYKFLLLTKYYESVHYLPRLCEKGGVSHINGGGDLYKRSRNGIKNQHLDRNTLKERSSGVHEMDEKLLQLNTNGADRHKSDTKKAKARSTDNHTNRGKGKKKKKAHMFGGNDKTFNVNKYQLLNYEGTLQKKRKTNGTTNFTHPLNDVTDASVAEEGKAFYYDDASDLFENDEMITDPLGKCTLPGDNNFNSFNNYLIYKRDFLKYSSWKENHLYVSLKQVECYDKGKDNTNRHSKRSVKKHGNKSKSKRTKQCFNFYIHMHASSINLDPYFISTYNFYLVNNLNKNLIAYDIKETKDYFIHKYKEMKQYYRQTIGWSEHLESGRTELRASSSEGEEIPGRVKNVPLERRHNENNLQGGGPTKCCSIYDEEEGKTPEELFSFGPPKTLKLFRLMNSLNNLTNKISEKLKNNKVIINVDIKNVDVNVLDCSYIYDSKYLLVDHVHPFYNNQYVYMSKEKYERIRRKKGNHSNDFSNLESMENKHFSSTINNLIFNRLTNYYNDNSFYIVSINASKVKRISIQLYTTVILNNFVKKENVKDVLSVIVYNYRMKFSSLRIKKVKNIMKEGKQDIIKMLDEMGLDETEDTTKRKRKKHRKGKGRSSRPERNNHLNMYKQFRRSNSKLHNFGWFVSNDSAEGGTSFIPTPPTASSWSSSEPTSVPLSAATSSQSTSINSLLSYDSNVERAVPQMGYEVEKGRRHRSTCEPFRLSKRRKLKEAALQLRRRHRRESNSFSDSIYTKHSTSLRKQVDMFNDENGKSMSFHNFWTHSGHETDKHAQYERRIKKKKVKNKFYNYIRKIYNNMTSKQKKKKLILDNIVENNKWSVSVENLIFYLPQFKKGFKFYLYLNKFIIYDYNQIKICNNISQFRLFLGNNAERKYLQLCNKIMRTFNHLHLNKDLLKGNLRRKIVLKKLNQEIYNNQLYIIANEGINNIDFILDVKNTRLTLHNQTIMDLVNYFTELSISIFSFLYVYTIYPEVSFFAVSYLSSCMNVDNFQKGLLLYNNLLKNYIGTCKRGKPQNGSLMSISSCNNSNNNNRNASFASGNNMVDLERSPIEQSNSCEDPNRSDNNSVNSLDRLEKANPSGKANATHKRRQNGSEHASDISNINILMEKMISHKNKINYKYLIMNKFEYQTKAHNSLKELHDKNYYFLAFVSNNLLFFLYFYTKYRTVLNFVSTEDVFNLRPNYVYPIRRIKHRPLVKVNKICENIRTKKKFMHVGKKYMQREQLKVSTSKIMEKKKKRKRKLKKYIRYNKQEGGHNAHKKVNPLYEPNVSSPLSWKEHSYRPGEKEKKGKKEPFPVKHLKMEKYNTQDNTNTDPIRNEHEGIIPGSSLGSMTNQKTVVKSGSVIYDKINNDEAEEYKKKEDSKEGAHEVKGFSTKLKTTIRKFFTRKLSSQGLGNKNLRDEKKRDSMSNTSNELFYTDYKTVLHELRDKSDVSASKKHLTSLHNVHFFRNKSISLRMKVTLFETWVIQEDLFNVDNEKKKNVRVSSFLKKKKKKNFLASSSLDNHKSPRGERQMRGKRRLSRNMINESNSCGEDNLYEEVEEAQNLSIKSVSSTNSGSNVNILNILEKSKNYFNTFMNKKINKQIFYLARRRASKNDLEDFSENARTIIRGKKNNVKGREVGKNIVRLNQGNTADSQIEVESSSLSDYTYRKDKAMSLILGESNSNMYIHADRYVGEKDLYKAMAKQKIKKWNEYHKWEKKKQKRKNIRENNRNICLSIIFSVDTYYKEQQKLDYSKFKIEVNNLNIMLGKCFSFSDIYDQLKLYRSDNNFRASVYASGIFDLNHLHDAFNRERNYAYVKKLPNRKDKVSNNEMEYAFYDNTNFYNIYYNEMRDVKVARRMIRSGKRKSHRSNNHHHVQGDLSPRGDTFSGEEVPNVGTSSVEKQSDRYLSSGGITDDLSSEGENEPFNPAKKSITFSSTHEAELSEHAKKKRHNFEGDMSKWNSSEFYGNRSRKQNQEKKTHVRRSNLFILMNKNRIIYKDKFNIFLNHNNNIFMPNIKDENDWLLSINSVYLFANSLSGKRSFNVSCHELLINLTIDNIKELYKLHANFNYNIYYAGFYRNYLSFVKNIYVLPFLHKDKTCTEKSNEKLKINGVYLNSMNRLKVTDKSTLHNKFKVTKRMNSADSSLYGVKYSKEFTDSSDEYPPISLKSPRGKEDPYDTLPNGTTNHRNDRMDGHPSEAASPNGSNKFGILSKKREGVLIKDKSQGRNKCISFNNMNEIIDETDEERNEKNEQKKDEQEGDVYNLIREKTLHVRDMEEDENYINNDITTMYTVRKYFLIQNFNIYKKMVHYYGKMQTFIDLDGRNAKYSEIIHTLKETYVKIEQYRENLYHLYSQLFSIIRNINDEKNIICHGLVFVKLLNCLYSYSNKYVTNLFYYLFVFSKYNKFAEYLCSIQKYFDYKYFTYFTNKIGNVDACNVRERMSREITHGVSYNNSGMSPHEKGISMLPNSGNNPIMNEDFALHKEINENIKKEEMLKENEVTKKNLSCFIISSLLYLYRPYMYRHKKCVPMTNRKKENLKTMFKRKQRLSSLSEEDGLLERHSSSFYQMGKSEETKHTHVGNQMNDIYRMDGGMEENILTKFNALSQKEGKKIEIRKNKSYMFHKKGIKIKIKIRVNNVCLKIHQLNKENILTLNLYDLNYYMFTCLYQYHFFFHKTNEHVGFYLNDKVEKIKFEDIYAITEKSEMKKRVNSNLYMDSLWYEVSAEESAIQDKLYNIQWGDKKEKKKKKKKLY</sequence>
<feature type="compositionally biased region" description="Low complexity" evidence="1">
    <location>
        <begin position="3736"/>
        <end position="3754"/>
    </location>
</feature>
<feature type="region of interest" description="Disordered" evidence="1">
    <location>
        <begin position="3672"/>
        <end position="3700"/>
    </location>
</feature>
<feature type="compositionally biased region" description="Basic and acidic residues" evidence="1">
    <location>
        <begin position="4368"/>
        <end position="4386"/>
    </location>
</feature>
<evidence type="ECO:0000313" key="2">
    <source>
        <dbReference type="EMBL" id="ANQ08712.1"/>
    </source>
</evidence>
<proteinExistence type="predicted"/>
<dbReference type="Proteomes" id="UP000092716">
    <property type="component" value="Chromosome 10"/>
</dbReference>
<feature type="compositionally biased region" description="Basic and acidic residues" evidence="1">
    <location>
        <begin position="3164"/>
        <end position="3183"/>
    </location>
</feature>
<feature type="compositionally biased region" description="Basic and acidic residues" evidence="1">
    <location>
        <begin position="1189"/>
        <end position="1200"/>
    </location>
</feature>
<feature type="compositionally biased region" description="Basic residues" evidence="1">
    <location>
        <begin position="3322"/>
        <end position="3337"/>
    </location>
</feature>
<dbReference type="RefSeq" id="XP_019915407.1">
    <property type="nucleotide sequence ID" value="XM_020059740.1"/>
</dbReference>
<feature type="region of interest" description="Disordered" evidence="1">
    <location>
        <begin position="2646"/>
        <end position="2694"/>
    </location>
</feature>
<feature type="compositionally biased region" description="Polar residues" evidence="1">
    <location>
        <begin position="2674"/>
        <end position="2689"/>
    </location>
</feature>